<dbReference type="InterPro" id="IPR029787">
    <property type="entry name" value="Nucleotide_cyclase"/>
</dbReference>
<dbReference type="InterPro" id="IPR000160">
    <property type="entry name" value="GGDEF_dom"/>
</dbReference>
<evidence type="ECO:0000259" key="3">
    <source>
        <dbReference type="PROSITE" id="PS50887"/>
    </source>
</evidence>
<dbReference type="CDD" id="cd06225">
    <property type="entry name" value="HAMP"/>
    <property type="match status" value="1"/>
</dbReference>
<dbReference type="Gene3D" id="3.20.20.450">
    <property type="entry name" value="EAL domain"/>
    <property type="match status" value="1"/>
</dbReference>
<dbReference type="SMART" id="SM00304">
    <property type="entry name" value="HAMP"/>
    <property type="match status" value="1"/>
</dbReference>
<dbReference type="InterPro" id="IPR001633">
    <property type="entry name" value="EAL_dom"/>
</dbReference>
<dbReference type="SUPFAM" id="SSF55073">
    <property type="entry name" value="Nucleotide cyclase"/>
    <property type="match status" value="1"/>
</dbReference>
<dbReference type="PANTHER" id="PTHR33121">
    <property type="entry name" value="CYCLIC DI-GMP PHOSPHODIESTERASE PDEF"/>
    <property type="match status" value="1"/>
</dbReference>
<keyword evidence="5" id="KW-1185">Reference proteome</keyword>
<dbReference type="InterPro" id="IPR003660">
    <property type="entry name" value="HAMP_dom"/>
</dbReference>
<feature type="domain" description="HAMP" evidence="2">
    <location>
        <begin position="295"/>
        <end position="348"/>
    </location>
</feature>
<dbReference type="OrthoDB" id="9813903at2"/>
<dbReference type="Pfam" id="PF14827">
    <property type="entry name" value="dCache_3"/>
    <property type="match status" value="1"/>
</dbReference>
<dbReference type="SMART" id="SM00267">
    <property type="entry name" value="GGDEF"/>
    <property type="match status" value="1"/>
</dbReference>
<dbReference type="Pfam" id="PF00672">
    <property type="entry name" value="HAMP"/>
    <property type="match status" value="1"/>
</dbReference>
<dbReference type="CDD" id="cd01948">
    <property type="entry name" value="EAL"/>
    <property type="match status" value="1"/>
</dbReference>
<dbReference type="GO" id="GO:0007165">
    <property type="term" value="P:signal transduction"/>
    <property type="evidence" value="ECO:0007669"/>
    <property type="project" value="InterPro"/>
</dbReference>
<dbReference type="PANTHER" id="PTHR33121:SF70">
    <property type="entry name" value="SIGNALING PROTEIN YKOW"/>
    <property type="match status" value="1"/>
</dbReference>
<dbReference type="Gene3D" id="3.30.70.270">
    <property type="match status" value="1"/>
</dbReference>
<organism evidence="4 5">
    <name type="scientific">Pseudacidovorax intermedius</name>
    <dbReference type="NCBI Taxonomy" id="433924"/>
    <lineage>
        <taxon>Bacteria</taxon>
        <taxon>Pseudomonadati</taxon>
        <taxon>Pseudomonadota</taxon>
        <taxon>Betaproteobacteria</taxon>
        <taxon>Burkholderiales</taxon>
        <taxon>Comamonadaceae</taxon>
        <taxon>Pseudacidovorax</taxon>
    </lineage>
</organism>
<feature type="domain" description="GGDEF" evidence="3">
    <location>
        <begin position="394"/>
        <end position="527"/>
    </location>
</feature>
<protein>
    <submittedName>
        <fullName evidence="4">Diguanylate cyclase/phosphodiesterase</fullName>
    </submittedName>
</protein>
<dbReference type="SUPFAM" id="SSF158472">
    <property type="entry name" value="HAMP domain-like"/>
    <property type="match status" value="1"/>
</dbReference>
<dbReference type="PROSITE" id="PS50883">
    <property type="entry name" value="EAL"/>
    <property type="match status" value="1"/>
</dbReference>
<dbReference type="AlphaFoldDB" id="A0A370FAG8"/>
<evidence type="ECO:0000259" key="2">
    <source>
        <dbReference type="PROSITE" id="PS50885"/>
    </source>
</evidence>
<feature type="domain" description="EAL" evidence="1">
    <location>
        <begin position="535"/>
        <end position="787"/>
    </location>
</feature>
<dbReference type="InterPro" id="IPR035919">
    <property type="entry name" value="EAL_sf"/>
</dbReference>
<evidence type="ECO:0000313" key="5">
    <source>
        <dbReference type="Proteomes" id="UP000255265"/>
    </source>
</evidence>
<gene>
    <name evidence="4" type="ORF">DFR41_10857</name>
</gene>
<evidence type="ECO:0000313" key="4">
    <source>
        <dbReference type="EMBL" id="RDI21933.1"/>
    </source>
</evidence>
<dbReference type="Pfam" id="PF00563">
    <property type="entry name" value="EAL"/>
    <property type="match status" value="1"/>
</dbReference>
<dbReference type="RefSeq" id="WP_114803858.1">
    <property type="nucleotide sequence ID" value="NZ_QQAV01000008.1"/>
</dbReference>
<dbReference type="SMART" id="SM00052">
    <property type="entry name" value="EAL"/>
    <property type="match status" value="1"/>
</dbReference>
<dbReference type="PROSITE" id="PS50885">
    <property type="entry name" value="HAMP"/>
    <property type="match status" value="1"/>
</dbReference>
<dbReference type="InterPro" id="IPR029150">
    <property type="entry name" value="dCache_3"/>
</dbReference>
<dbReference type="GO" id="GO:0071111">
    <property type="term" value="F:cyclic-guanylate-specific phosphodiesterase activity"/>
    <property type="evidence" value="ECO:0007669"/>
    <property type="project" value="InterPro"/>
</dbReference>
<dbReference type="InterPro" id="IPR050706">
    <property type="entry name" value="Cyclic-di-GMP_PDE-like"/>
</dbReference>
<evidence type="ECO:0000259" key="1">
    <source>
        <dbReference type="PROSITE" id="PS50883"/>
    </source>
</evidence>
<dbReference type="Proteomes" id="UP000255265">
    <property type="component" value="Unassembled WGS sequence"/>
</dbReference>
<dbReference type="InterPro" id="IPR043128">
    <property type="entry name" value="Rev_trsase/Diguanyl_cyclase"/>
</dbReference>
<name>A0A370FAG8_9BURK</name>
<dbReference type="NCBIfam" id="TIGR00254">
    <property type="entry name" value="GGDEF"/>
    <property type="match status" value="1"/>
</dbReference>
<dbReference type="SUPFAM" id="SSF141868">
    <property type="entry name" value="EAL domain-like"/>
    <property type="match status" value="1"/>
</dbReference>
<sequence length="805" mass="86916">MIRAFHRASLVNRIALLMLALLLFIQAGTFWAARQSLWRQARTDVQQRLGVGEGIWRNLLGQRQQRLHEAASVLASDYGFRAALAAGDAVTLASALGNGVARIGASTAASLDAQLRWLADSPGDLPLRLSTAQLRHLAGLQAGSGAQLYAAGGKVYQLVLVPIRAPLIVGWVLMSFELTAEITRDFSALAQIQLVLMAGDDGQGPLVPVLDTLPAGAQPPTSRLQDDAALEWTHGGQAWLLRRAPQPMLDGRMEVVLMASLAPAAGATRDMTLQLGLITVLGLVLFAVSGRMAVRQAVQPLAELSASTRAIGAGNFDVAIHQRNRADEVGMLARDFDDMRLNLRDHRGEITRLAFRDTLTGLPNREAFQRMLAKELAKAGVAAESAPAPDSPCAQGVVLLLDIHRFKLVNDVLGFPFGDGVLQAVAARLQARMPLPGDGVARIGGDTFAAVRSGLDQAEAEDWAQSLVRLFDDPLLVAGQRIDVQMSAGYARWPGDAATGDELVGRAELALRAAKRQGREWLAYEPVQSVSTAVAVSLLSELRSAVTRSELRLFLQPKLSLDSGQVCTAEALLRWQHPERGLLPPAHFIPFAEQTGFVRRLTQWVFDEACRCWLTLSAQGLRMVSINLSTRDLVDVHLIGRLQASLDRHRVPAGAFCLEITESAIMDDPQRARATLVRLGEMGFRLSIDDFGTGYSSLAYLKHLPVHQLKVDKSFVLKMADDESDAKIVRAIVDLAHNLGLEVVAEGVEGPEALAQLARMGCEKAQGFHIARPMAWEAFGGWIAAWTAEQAVARASALDRAAAAG</sequence>
<dbReference type="GO" id="GO:0016020">
    <property type="term" value="C:membrane"/>
    <property type="evidence" value="ECO:0007669"/>
    <property type="project" value="InterPro"/>
</dbReference>
<dbReference type="Pfam" id="PF00990">
    <property type="entry name" value="GGDEF"/>
    <property type="match status" value="1"/>
</dbReference>
<dbReference type="CDD" id="cd01949">
    <property type="entry name" value="GGDEF"/>
    <property type="match status" value="1"/>
</dbReference>
<comment type="caution">
    <text evidence="4">The sequence shown here is derived from an EMBL/GenBank/DDBJ whole genome shotgun (WGS) entry which is preliminary data.</text>
</comment>
<reference evidence="4 5" key="1">
    <citation type="submission" date="2018-07" db="EMBL/GenBank/DDBJ databases">
        <title>Genomic Encyclopedia of Type Strains, Phase IV (KMG-IV): sequencing the most valuable type-strain genomes for metagenomic binning, comparative biology and taxonomic classification.</title>
        <authorList>
            <person name="Goeker M."/>
        </authorList>
    </citation>
    <scope>NUCLEOTIDE SEQUENCE [LARGE SCALE GENOMIC DNA]</scope>
    <source>
        <strain evidence="4 5">DSM 21352</strain>
    </source>
</reference>
<accession>A0A370FAG8</accession>
<proteinExistence type="predicted"/>
<dbReference type="PROSITE" id="PS50887">
    <property type="entry name" value="GGDEF"/>
    <property type="match status" value="1"/>
</dbReference>
<dbReference type="Gene3D" id="6.10.340.10">
    <property type="match status" value="1"/>
</dbReference>
<dbReference type="EMBL" id="QQAV01000008">
    <property type="protein sequence ID" value="RDI21933.1"/>
    <property type="molecule type" value="Genomic_DNA"/>
</dbReference>